<name>A0ABD2YUP9_9GENT</name>
<keyword evidence="2" id="KW-1185">Reference proteome</keyword>
<sequence length="102" mass="11880">MPNYWYWTAHGKSKPIGVDINVGDSNTPKFMNTHHYLYQNMVFDATGPSNFGFDHYHTDQNNKDIDEPPIGEASRFYDMLNLLNSSCTSVVKHFLNYPWLFN</sequence>
<accession>A0ABD2YUP9</accession>
<gene>
    <name evidence="1" type="ORF">ACH5RR_029987</name>
</gene>
<dbReference type="EMBL" id="JBJUIK010000012">
    <property type="protein sequence ID" value="KAL3510586.1"/>
    <property type="molecule type" value="Genomic_DNA"/>
</dbReference>
<organism evidence="1 2">
    <name type="scientific">Cinchona calisaya</name>
    <dbReference type="NCBI Taxonomy" id="153742"/>
    <lineage>
        <taxon>Eukaryota</taxon>
        <taxon>Viridiplantae</taxon>
        <taxon>Streptophyta</taxon>
        <taxon>Embryophyta</taxon>
        <taxon>Tracheophyta</taxon>
        <taxon>Spermatophyta</taxon>
        <taxon>Magnoliopsida</taxon>
        <taxon>eudicotyledons</taxon>
        <taxon>Gunneridae</taxon>
        <taxon>Pentapetalae</taxon>
        <taxon>asterids</taxon>
        <taxon>lamiids</taxon>
        <taxon>Gentianales</taxon>
        <taxon>Rubiaceae</taxon>
        <taxon>Cinchonoideae</taxon>
        <taxon>Cinchoneae</taxon>
        <taxon>Cinchona</taxon>
    </lineage>
</organism>
<dbReference type="Proteomes" id="UP001630127">
    <property type="component" value="Unassembled WGS sequence"/>
</dbReference>
<reference evidence="1 2" key="1">
    <citation type="submission" date="2024-11" db="EMBL/GenBank/DDBJ databases">
        <title>A near-complete genome assembly of Cinchona calisaya.</title>
        <authorList>
            <person name="Lian D.C."/>
            <person name="Zhao X.W."/>
            <person name="Wei L."/>
        </authorList>
    </citation>
    <scope>NUCLEOTIDE SEQUENCE [LARGE SCALE GENOMIC DNA]</scope>
    <source>
        <tissue evidence="1">Nenye</tissue>
    </source>
</reference>
<proteinExistence type="predicted"/>
<dbReference type="AlphaFoldDB" id="A0ABD2YUP9"/>
<comment type="caution">
    <text evidence="1">The sequence shown here is derived from an EMBL/GenBank/DDBJ whole genome shotgun (WGS) entry which is preliminary data.</text>
</comment>
<protein>
    <submittedName>
        <fullName evidence="1">Uncharacterized protein</fullName>
    </submittedName>
</protein>
<evidence type="ECO:0000313" key="2">
    <source>
        <dbReference type="Proteomes" id="UP001630127"/>
    </source>
</evidence>
<evidence type="ECO:0000313" key="1">
    <source>
        <dbReference type="EMBL" id="KAL3510586.1"/>
    </source>
</evidence>